<dbReference type="AlphaFoldDB" id="A0AAV4DWT1"/>
<organism evidence="2 3">
    <name type="scientific">Plakobranchus ocellatus</name>
    <dbReference type="NCBI Taxonomy" id="259542"/>
    <lineage>
        <taxon>Eukaryota</taxon>
        <taxon>Metazoa</taxon>
        <taxon>Spiralia</taxon>
        <taxon>Lophotrochozoa</taxon>
        <taxon>Mollusca</taxon>
        <taxon>Gastropoda</taxon>
        <taxon>Heterobranchia</taxon>
        <taxon>Euthyneura</taxon>
        <taxon>Panpulmonata</taxon>
        <taxon>Sacoglossa</taxon>
        <taxon>Placobranchoidea</taxon>
        <taxon>Plakobranchidae</taxon>
        <taxon>Plakobranchus</taxon>
    </lineage>
</organism>
<name>A0AAV4DWT1_9GAST</name>
<protein>
    <submittedName>
        <fullName evidence="2">Uncharacterized protein</fullName>
    </submittedName>
</protein>
<evidence type="ECO:0000313" key="2">
    <source>
        <dbReference type="EMBL" id="GFO48625.1"/>
    </source>
</evidence>
<keyword evidence="3" id="KW-1185">Reference proteome</keyword>
<evidence type="ECO:0000313" key="3">
    <source>
        <dbReference type="Proteomes" id="UP000735302"/>
    </source>
</evidence>
<gene>
    <name evidence="2" type="ORF">PoB_007513000</name>
</gene>
<dbReference type="Proteomes" id="UP000735302">
    <property type="component" value="Unassembled WGS sequence"/>
</dbReference>
<evidence type="ECO:0000256" key="1">
    <source>
        <dbReference type="SAM" id="MobiDB-lite"/>
    </source>
</evidence>
<accession>A0AAV4DWT1</accession>
<dbReference type="EMBL" id="BLXT01008440">
    <property type="protein sequence ID" value="GFO48625.1"/>
    <property type="molecule type" value="Genomic_DNA"/>
</dbReference>
<comment type="caution">
    <text evidence="2">The sequence shown here is derived from an EMBL/GenBank/DDBJ whole genome shotgun (WGS) entry which is preliminary data.</text>
</comment>
<sequence length="109" mass="11768">MEVIARMKTGEDLLAVTSIRLDYDYDNSLSQADGVAKQIQATSDETRARDVTDCALLPIEHGNTTSAHDTDNNVTSQPMRTEILDMPTRPSSHTATPSAYDVEGPVSSG</sequence>
<proteinExistence type="predicted"/>
<feature type="region of interest" description="Disordered" evidence="1">
    <location>
        <begin position="84"/>
        <end position="109"/>
    </location>
</feature>
<reference evidence="2 3" key="1">
    <citation type="journal article" date="2021" name="Elife">
        <title>Chloroplast acquisition without the gene transfer in kleptoplastic sea slugs, Plakobranchus ocellatus.</title>
        <authorList>
            <person name="Maeda T."/>
            <person name="Takahashi S."/>
            <person name="Yoshida T."/>
            <person name="Shimamura S."/>
            <person name="Takaki Y."/>
            <person name="Nagai Y."/>
            <person name="Toyoda A."/>
            <person name="Suzuki Y."/>
            <person name="Arimoto A."/>
            <person name="Ishii H."/>
            <person name="Satoh N."/>
            <person name="Nishiyama T."/>
            <person name="Hasebe M."/>
            <person name="Maruyama T."/>
            <person name="Minagawa J."/>
            <person name="Obokata J."/>
            <person name="Shigenobu S."/>
        </authorList>
    </citation>
    <scope>NUCLEOTIDE SEQUENCE [LARGE SCALE GENOMIC DNA]</scope>
</reference>